<evidence type="ECO:0000256" key="1">
    <source>
        <dbReference type="SAM" id="MobiDB-lite"/>
    </source>
</evidence>
<protein>
    <submittedName>
        <fullName evidence="3">Uncharacterized protein</fullName>
    </submittedName>
</protein>
<reference evidence="3 4" key="1">
    <citation type="submission" date="2016-01" db="EMBL/GenBank/DDBJ databases">
        <title>Streptomyces amritsarensis strain MTCC 11845 genome sequencing and assembly.</title>
        <authorList>
            <person name="Sharma D."/>
            <person name="Nair G.R."/>
            <person name="Kaur G."/>
            <person name="Manhas R.K."/>
            <person name="Mayilraj S."/>
        </authorList>
    </citation>
    <scope>NUCLEOTIDE SEQUENCE [LARGE SCALE GENOMIC DNA]</scope>
    <source>
        <strain evidence="3 4">MTCC 11845</strain>
    </source>
</reference>
<keyword evidence="2" id="KW-0812">Transmembrane</keyword>
<feature type="compositionally biased region" description="Basic and acidic residues" evidence="1">
    <location>
        <begin position="29"/>
        <end position="52"/>
    </location>
</feature>
<keyword evidence="2" id="KW-0472">Membrane</keyword>
<feature type="region of interest" description="Disordered" evidence="1">
    <location>
        <begin position="339"/>
        <end position="379"/>
    </location>
</feature>
<feature type="transmembrane region" description="Helical" evidence="2">
    <location>
        <begin position="76"/>
        <end position="93"/>
    </location>
</feature>
<name>A0ABX3FWN8_9ACTN</name>
<feature type="compositionally biased region" description="Low complexity" evidence="1">
    <location>
        <begin position="345"/>
        <end position="356"/>
    </location>
</feature>
<evidence type="ECO:0000313" key="4">
    <source>
        <dbReference type="Proteomes" id="UP000187151"/>
    </source>
</evidence>
<gene>
    <name evidence="3" type="ORF">AVW11_25835</name>
</gene>
<comment type="caution">
    <text evidence="3">The sequence shown here is derived from an EMBL/GenBank/DDBJ whole genome shotgun (WGS) entry which is preliminary data.</text>
</comment>
<evidence type="ECO:0000313" key="3">
    <source>
        <dbReference type="EMBL" id="OLZ60658.1"/>
    </source>
</evidence>
<sequence>MGKNDDRAGVSDEEWARFMEQAAAGSGEAPKEPSARARMVTERLREERRRGQEPPGWRTGPAWQEMQGRGRRKRRLKAFAAVVLIAGLALIAVRPELVIDRLTGKAQARTDARTAAPLPAESVRPTAAPEELYPDMPTLKEPFRGSPAAQWADGAAGIELPEATAVGSMTKAQVADALTKVRTFLITANLDPATLRGERPAGALELLDTKLEGVSEHLEQSLTAPSAEKDPLNLFSRANPAELKPVGDVVKVRGRMWLAEGEHPGQAQVLTDYTFVYPFVKAKPGADQVERTIVRRTATFAIADPRKWQATPGKLRLVTYNVDIGNSACDRYDGFLHPAFDDDPVTGPTPSGTPVDPYDRSKELAAPGSDAGCGTVSRS</sequence>
<feature type="region of interest" description="Disordered" evidence="1">
    <location>
        <begin position="21"/>
        <end position="69"/>
    </location>
</feature>
<dbReference type="EMBL" id="MQUR01000072">
    <property type="protein sequence ID" value="OLZ60658.1"/>
    <property type="molecule type" value="Genomic_DNA"/>
</dbReference>
<keyword evidence="4" id="KW-1185">Reference proteome</keyword>
<organism evidence="3 4">
    <name type="scientific">Streptomyces amritsarensis</name>
    <dbReference type="NCBI Taxonomy" id="681158"/>
    <lineage>
        <taxon>Bacteria</taxon>
        <taxon>Bacillati</taxon>
        <taxon>Actinomycetota</taxon>
        <taxon>Actinomycetes</taxon>
        <taxon>Kitasatosporales</taxon>
        <taxon>Streptomycetaceae</taxon>
        <taxon>Streptomyces</taxon>
    </lineage>
</organism>
<dbReference type="RefSeq" id="WP_030842685.1">
    <property type="nucleotide sequence ID" value="NZ_MQUR01000072.1"/>
</dbReference>
<proteinExistence type="predicted"/>
<evidence type="ECO:0000256" key="2">
    <source>
        <dbReference type="SAM" id="Phobius"/>
    </source>
</evidence>
<accession>A0ABX3FWN8</accession>
<keyword evidence="2" id="KW-1133">Transmembrane helix</keyword>
<dbReference type="Proteomes" id="UP000187151">
    <property type="component" value="Unassembled WGS sequence"/>
</dbReference>